<name>A0A0V1GKA1_TRIPS</name>
<evidence type="ECO:0000313" key="3">
    <source>
        <dbReference type="Proteomes" id="UP000054826"/>
    </source>
</evidence>
<dbReference type="Proteomes" id="UP000054826">
    <property type="component" value="Unassembled WGS sequence"/>
</dbReference>
<evidence type="ECO:0000256" key="1">
    <source>
        <dbReference type="SAM" id="MobiDB-lite"/>
    </source>
</evidence>
<dbReference type="AlphaFoldDB" id="A0A0V1GKA1"/>
<sequence length="145" mass="15132">LGAPELEELPASPSDTYLEGWEAHVGGGDRGYTPQKTTRPVLPTHPLSGASVAAPLEGTAGGGSRLEKGWPAKGGRVLAPPQVMQGPGGRLLQILKRWEDEDPNKGKPDVGWSVHPTFKLIASVARGMDEIIGGTSTAHQLLGDA</sequence>
<reference evidence="2 3" key="1">
    <citation type="submission" date="2015-01" db="EMBL/GenBank/DDBJ databases">
        <title>Evolution of Trichinella species and genotypes.</title>
        <authorList>
            <person name="Korhonen P.K."/>
            <person name="Edoardo P."/>
            <person name="Giuseppe L.R."/>
            <person name="Gasser R.B."/>
        </authorList>
    </citation>
    <scope>NUCLEOTIDE SEQUENCE [LARGE SCALE GENOMIC DNA]</scope>
    <source>
        <strain evidence="2">ISS176</strain>
    </source>
</reference>
<accession>A0A0V1GKA1</accession>
<protein>
    <submittedName>
        <fullName evidence="2">Uncharacterized protein</fullName>
    </submittedName>
</protein>
<comment type="caution">
    <text evidence="2">The sequence shown here is derived from an EMBL/GenBank/DDBJ whole genome shotgun (WGS) entry which is preliminary data.</text>
</comment>
<gene>
    <name evidence="2" type="ORF">T4C_14101</name>
</gene>
<evidence type="ECO:0000313" key="2">
    <source>
        <dbReference type="EMBL" id="KRY98677.1"/>
    </source>
</evidence>
<organism evidence="2 3">
    <name type="scientific">Trichinella pseudospiralis</name>
    <name type="common">Parasitic roundworm</name>
    <dbReference type="NCBI Taxonomy" id="6337"/>
    <lineage>
        <taxon>Eukaryota</taxon>
        <taxon>Metazoa</taxon>
        <taxon>Ecdysozoa</taxon>
        <taxon>Nematoda</taxon>
        <taxon>Enoplea</taxon>
        <taxon>Dorylaimia</taxon>
        <taxon>Trichinellida</taxon>
        <taxon>Trichinellidae</taxon>
        <taxon>Trichinella</taxon>
    </lineage>
</organism>
<dbReference type="EMBL" id="JYDV01001845">
    <property type="protein sequence ID" value="KRY98677.1"/>
    <property type="molecule type" value="Genomic_DNA"/>
</dbReference>
<proteinExistence type="predicted"/>
<feature type="non-terminal residue" evidence="2">
    <location>
        <position position="145"/>
    </location>
</feature>
<feature type="region of interest" description="Disordered" evidence="1">
    <location>
        <begin position="1"/>
        <end position="85"/>
    </location>
</feature>
<feature type="non-terminal residue" evidence="2">
    <location>
        <position position="1"/>
    </location>
</feature>